<protein>
    <submittedName>
        <fullName evidence="1">Uncharacterized protein</fullName>
    </submittedName>
</protein>
<keyword evidence="2" id="KW-1185">Reference proteome</keyword>
<reference evidence="1" key="1">
    <citation type="submission" date="2021-03" db="EMBL/GenBank/DDBJ databases">
        <authorList>
            <person name="Tran Van P."/>
        </authorList>
    </citation>
    <scope>NUCLEOTIDE SEQUENCE</scope>
</reference>
<dbReference type="Proteomes" id="UP001153148">
    <property type="component" value="Unassembled WGS sequence"/>
</dbReference>
<comment type="caution">
    <text evidence="1">The sequence shown here is derived from an EMBL/GenBank/DDBJ whole genome shotgun (WGS) entry which is preliminary data.</text>
</comment>
<evidence type="ECO:0000313" key="2">
    <source>
        <dbReference type="Proteomes" id="UP001153148"/>
    </source>
</evidence>
<sequence>MLRCTKPLISITRKR</sequence>
<evidence type="ECO:0000313" key="1">
    <source>
        <dbReference type="EMBL" id="CAG2068968.1"/>
    </source>
</evidence>
<organism evidence="1 2">
    <name type="scientific">Timema podura</name>
    <name type="common">Walking stick</name>
    <dbReference type="NCBI Taxonomy" id="61482"/>
    <lineage>
        <taxon>Eukaryota</taxon>
        <taxon>Metazoa</taxon>
        <taxon>Ecdysozoa</taxon>
        <taxon>Arthropoda</taxon>
        <taxon>Hexapoda</taxon>
        <taxon>Insecta</taxon>
        <taxon>Pterygota</taxon>
        <taxon>Neoptera</taxon>
        <taxon>Polyneoptera</taxon>
        <taxon>Phasmatodea</taxon>
        <taxon>Timematodea</taxon>
        <taxon>Timematoidea</taxon>
        <taxon>Timematidae</taxon>
        <taxon>Timema</taxon>
    </lineage>
</organism>
<proteinExistence type="predicted"/>
<accession>A0ABN7PMM4</accession>
<dbReference type="EMBL" id="CAJPIN010109533">
    <property type="protein sequence ID" value="CAG2068968.1"/>
    <property type="molecule type" value="Genomic_DNA"/>
</dbReference>
<name>A0ABN7PMM4_TIMPD</name>
<gene>
    <name evidence="1" type="ORF">TPAB3V08_LOCUS15911</name>
</gene>